<evidence type="ECO:0000256" key="2">
    <source>
        <dbReference type="ARBA" id="ARBA00022679"/>
    </source>
</evidence>
<dbReference type="InterPro" id="IPR027267">
    <property type="entry name" value="AH/BAR_dom_sf"/>
</dbReference>
<evidence type="ECO:0000256" key="14">
    <source>
        <dbReference type="PROSITE-ProRule" id="PRU10141"/>
    </source>
</evidence>
<evidence type="ECO:0000256" key="1">
    <source>
        <dbReference type="ARBA" id="ARBA00022553"/>
    </source>
</evidence>
<keyword evidence="9" id="KW-0206">Cytoskeleton</keyword>
<feature type="domain" description="Protein kinase" evidence="17">
    <location>
        <begin position="566"/>
        <end position="820"/>
    </location>
</feature>
<reference evidence="19" key="4">
    <citation type="submission" date="2025-08" db="UniProtKB">
        <authorList>
            <consortium name="Ensembl"/>
        </authorList>
    </citation>
    <scope>IDENTIFICATION</scope>
</reference>
<proteinExistence type="inferred from homology"/>
<dbReference type="PRINTS" id="PR00109">
    <property type="entry name" value="TYRKINASE"/>
</dbReference>
<dbReference type="InterPro" id="IPR036860">
    <property type="entry name" value="SH2_dom_sf"/>
</dbReference>
<dbReference type="PIRSF" id="PIRSF000632">
    <property type="entry name" value="TyrPK_fps"/>
    <property type="match status" value="1"/>
</dbReference>
<reference evidence="20" key="2">
    <citation type="journal article" date="2007" name="PLoS Biol.">
        <title>Survey sequencing and comparative analysis of the elephant shark (Callorhinchus milii) genome.</title>
        <authorList>
            <person name="Venkatesh B."/>
            <person name="Kirkness E.F."/>
            <person name="Loh Y.H."/>
            <person name="Halpern A.L."/>
            <person name="Lee A.P."/>
            <person name="Johnson J."/>
            <person name="Dandona N."/>
            <person name="Viswanathan L.D."/>
            <person name="Tay A."/>
            <person name="Venter J.C."/>
            <person name="Strausberg R.L."/>
            <person name="Brenner S."/>
        </authorList>
    </citation>
    <scope>NUCLEOTIDE SEQUENCE [LARGE SCALE GENOMIC DNA]</scope>
</reference>
<dbReference type="InterPro" id="IPR020635">
    <property type="entry name" value="Tyr_kinase_cat_dom"/>
</dbReference>
<dbReference type="PROSITE" id="PS50011">
    <property type="entry name" value="PROTEIN_KINASE_DOM"/>
    <property type="match status" value="1"/>
</dbReference>
<dbReference type="EC" id="2.7.10.2" evidence="9"/>
<keyword evidence="9" id="KW-0963">Cytoplasm</keyword>
<dbReference type="GO" id="GO:0005524">
    <property type="term" value="F:ATP binding"/>
    <property type="evidence" value="ECO:0007669"/>
    <property type="project" value="UniProtKB-UniRule"/>
</dbReference>
<dbReference type="PANTHER" id="PTHR24418">
    <property type="entry name" value="TYROSINE-PROTEIN KINASE"/>
    <property type="match status" value="1"/>
</dbReference>
<dbReference type="SMART" id="SM00219">
    <property type="entry name" value="TyrKc"/>
    <property type="match status" value="1"/>
</dbReference>
<dbReference type="InterPro" id="IPR035849">
    <property type="entry name" value="Fes/Fps/Fer_SH2"/>
</dbReference>
<dbReference type="SMART" id="SM00252">
    <property type="entry name" value="SH2"/>
    <property type="match status" value="1"/>
</dbReference>
<feature type="domain" description="F-BAR" evidence="18">
    <location>
        <begin position="1"/>
        <end position="264"/>
    </location>
</feature>
<feature type="binding site" evidence="11">
    <location>
        <begin position="572"/>
        <end position="580"/>
    </location>
    <ligand>
        <name>ATP</name>
        <dbReference type="ChEBI" id="CHEBI:30616"/>
    </ligand>
</feature>
<keyword evidence="4 9" id="KW-0418">Kinase</keyword>
<comment type="subcellular location">
    <subcellularLocation>
        <location evidence="9">Cytoplasm</location>
        <location evidence="9">Cytoskeleton</location>
    </subcellularLocation>
</comment>
<evidence type="ECO:0000256" key="12">
    <source>
        <dbReference type="PROSITE-ProRule" id="PRU00191"/>
    </source>
</evidence>
<dbReference type="InterPro" id="IPR001245">
    <property type="entry name" value="Ser-Thr/Tyr_kinase_cat_dom"/>
</dbReference>
<protein>
    <recommendedName>
        <fullName evidence="9">Tyrosine-protein kinase</fullName>
        <ecNumber evidence="9">2.7.10.2</ecNumber>
    </recommendedName>
</protein>
<keyword evidence="6 13" id="KW-0175">Coiled coil</keyword>
<dbReference type="Gene3D" id="1.10.287.160">
    <property type="entry name" value="HR1 repeat"/>
    <property type="match status" value="1"/>
</dbReference>
<evidence type="ECO:0000256" key="13">
    <source>
        <dbReference type="PROSITE-ProRule" id="PRU01077"/>
    </source>
</evidence>
<dbReference type="Pfam" id="PF00611">
    <property type="entry name" value="FCH"/>
    <property type="match status" value="1"/>
</dbReference>
<evidence type="ECO:0000259" key="18">
    <source>
        <dbReference type="PROSITE" id="PS51741"/>
    </source>
</evidence>
<dbReference type="Pfam" id="PF07714">
    <property type="entry name" value="PK_Tyr_Ser-Thr"/>
    <property type="match status" value="1"/>
</dbReference>
<evidence type="ECO:0000256" key="5">
    <source>
        <dbReference type="ARBA" id="ARBA00022840"/>
    </source>
</evidence>
<keyword evidence="12" id="KW-0727">SH2 domain</keyword>
<dbReference type="GeneTree" id="ENSGT00940000158881"/>
<sequence>MGFSSDLWCSQGHSVLLRLQDSELRLMEMMKKWMTNRIKSDREYSVLLHQMFSQVEKQESGIQPGGLEYISQLNKSWTTIVNQVEVLSRIVKKHSEDVNSGPINKLTLLIRDKQQLKKMYSEQWQSLNFDFIKVTQTEMDKIRSHYRQQAKDTSSAKRKYQDASRDKDRDKTRDKYIKTTMKMHQLHNQYVLAVRSAELHHQSHYRQALPGLLDSLQELHEEMVYILKEILQEYHEITSLVQEEVLSVHKEITEAIEAIDPRKEYESFIEQNRSVAEVPPLVTFDTSLLDEVDNLQPGELQLNELTLESMQHSLTATDEELESLRDTIDSRQATIRQISTEIAAEERSAGCRSRIYIFSKKCALEESRQQMHVLLCTKGKLEAQRVLLARKLKDLGNKEPPPAIQLDEDGYSISSIVSLPEKEKESKALSLETLKSHISGIFRPKFTLPPLVPIIPAVQKPLCQQDWYHGAIPRLETQQLLVSEGDFLVRESQNKGEYVLSVMSAGQCRHFIIQHTDYRFDGESFPTIPLLIESLLKTGQPVTKKTGAILVKPVNKDKWALDHDEVILGDRIGRGNFGEVFSGRMKNDNTPVAVKMCRESLPSDQKNKFLMEARILKQYSHPNIVKLIGVCTQKQPIYIVMELVEGGDFLTFLRNEAKRLRTKDLIKMSEHAAAGMAYLESKHCIHRDLAARNCLVTEKHILKISDFGMSREEEDGVYSSTGGMKQIPVKWTAPEALNYGRFTTESDIWSYGILLWETFSLGGTPYPMMTNQQTREEVEQGYRLDAPESCPEEVHNIMMRCWDYNPKKRPTFSSIYQELLEIRKRWK</sequence>
<evidence type="ECO:0000313" key="19">
    <source>
        <dbReference type="Ensembl" id="ENSCMIP00000021601.1"/>
    </source>
</evidence>
<evidence type="ECO:0000256" key="10">
    <source>
        <dbReference type="PIRSR" id="PIRSR000632-1"/>
    </source>
</evidence>
<keyword evidence="20" id="KW-1185">Reference proteome</keyword>
<keyword evidence="2 9" id="KW-0808">Transferase</keyword>
<dbReference type="SUPFAM" id="SSF56112">
    <property type="entry name" value="Protein kinase-like (PK-like)"/>
    <property type="match status" value="1"/>
</dbReference>
<comment type="similarity">
    <text evidence="9">Belongs to the protein kinase superfamily. Tyr protein kinase family. Fes/fps subfamily.</text>
</comment>
<dbReference type="InterPro" id="IPR008266">
    <property type="entry name" value="Tyr_kinase_AS"/>
</dbReference>
<dbReference type="FunFam" id="3.30.200.20:FF:000089">
    <property type="entry name" value="Tyrosine-protein kinase"/>
    <property type="match status" value="1"/>
</dbReference>
<keyword evidence="7 9" id="KW-0829">Tyrosine-protein kinase</keyword>
<organism evidence="19 20">
    <name type="scientific">Callorhinchus milii</name>
    <name type="common">Ghost shark</name>
    <dbReference type="NCBI Taxonomy" id="7868"/>
    <lineage>
        <taxon>Eukaryota</taxon>
        <taxon>Metazoa</taxon>
        <taxon>Chordata</taxon>
        <taxon>Craniata</taxon>
        <taxon>Vertebrata</taxon>
        <taxon>Chondrichthyes</taxon>
        <taxon>Holocephali</taxon>
        <taxon>Chimaeriformes</taxon>
        <taxon>Callorhinchidae</taxon>
        <taxon>Callorhinchus</taxon>
    </lineage>
</organism>
<dbReference type="PROSITE" id="PS51741">
    <property type="entry name" value="F_BAR"/>
    <property type="match status" value="1"/>
</dbReference>
<dbReference type="PROSITE" id="PS00109">
    <property type="entry name" value="PROTEIN_KINASE_TYR"/>
    <property type="match status" value="1"/>
</dbReference>
<keyword evidence="1" id="KW-0597">Phosphoprotein</keyword>
<dbReference type="InParanoid" id="A0A4W3HYY1"/>
<dbReference type="InterPro" id="IPR017441">
    <property type="entry name" value="Protein_kinase_ATP_BS"/>
</dbReference>
<evidence type="ECO:0000256" key="3">
    <source>
        <dbReference type="ARBA" id="ARBA00022741"/>
    </source>
</evidence>
<dbReference type="Proteomes" id="UP000314986">
    <property type="component" value="Unassembled WGS sequence"/>
</dbReference>
<dbReference type="CDD" id="cd07685">
    <property type="entry name" value="F-BAR_Fes"/>
    <property type="match status" value="1"/>
</dbReference>
<dbReference type="Gene3D" id="1.10.510.10">
    <property type="entry name" value="Transferase(Phosphotransferase) domain 1"/>
    <property type="match status" value="1"/>
</dbReference>
<dbReference type="STRING" id="7868.ENSCMIP00000021601"/>
<dbReference type="InterPro" id="IPR050198">
    <property type="entry name" value="Non-receptor_tyrosine_kinases"/>
</dbReference>
<evidence type="ECO:0000256" key="8">
    <source>
        <dbReference type="ARBA" id="ARBA00051245"/>
    </source>
</evidence>
<feature type="active site" description="Proton acceptor" evidence="10">
    <location>
        <position position="688"/>
    </location>
</feature>
<dbReference type="Ensembl" id="ENSCMIT00000021986.1">
    <property type="protein sequence ID" value="ENSCMIP00000021601.1"/>
    <property type="gene ID" value="ENSCMIG00000009820.1"/>
</dbReference>
<dbReference type="Gene3D" id="3.30.505.10">
    <property type="entry name" value="SH2 domain"/>
    <property type="match status" value="1"/>
</dbReference>
<keyword evidence="5 9" id="KW-0067">ATP-binding</keyword>
<feature type="region of interest" description="Disordered" evidence="15">
    <location>
        <begin position="145"/>
        <end position="172"/>
    </location>
</feature>
<dbReference type="PRINTS" id="PR00401">
    <property type="entry name" value="SH2DOMAIN"/>
</dbReference>
<dbReference type="InterPro" id="IPR000980">
    <property type="entry name" value="SH2"/>
</dbReference>
<reference evidence="20" key="1">
    <citation type="journal article" date="2006" name="Science">
        <title>Ancient noncoding elements conserved in the human genome.</title>
        <authorList>
            <person name="Venkatesh B."/>
            <person name="Kirkness E.F."/>
            <person name="Loh Y.H."/>
            <person name="Halpern A.L."/>
            <person name="Lee A.P."/>
            <person name="Johnson J."/>
            <person name="Dandona N."/>
            <person name="Viswanathan L.D."/>
            <person name="Tay A."/>
            <person name="Venter J.C."/>
            <person name="Strausberg R.L."/>
            <person name="Brenner S."/>
        </authorList>
    </citation>
    <scope>NUCLEOTIDE SEQUENCE [LARGE SCALE GENOMIC DNA]</scope>
</reference>
<comment type="catalytic activity">
    <reaction evidence="8 9">
        <text>L-tyrosyl-[protein] + ATP = O-phospho-L-tyrosyl-[protein] + ADP + H(+)</text>
        <dbReference type="Rhea" id="RHEA:10596"/>
        <dbReference type="Rhea" id="RHEA-COMP:10136"/>
        <dbReference type="Rhea" id="RHEA-COMP:20101"/>
        <dbReference type="ChEBI" id="CHEBI:15378"/>
        <dbReference type="ChEBI" id="CHEBI:30616"/>
        <dbReference type="ChEBI" id="CHEBI:46858"/>
        <dbReference type="ChEBI" id="CHEBI:61978"/>
        <dbReference type="ChEBI" id="CHEBI:456216"/>
        <dbReference type="EC" id="2.7.10.2"/>
    </reaction>
</comment>
<feature type="binding site" evidence="11 14">
    <location>
        <position position="595"/>
    </location>
    <ligand>
        <name>ATP</name>
        <dbReference type="ChEBI" id="CHEBI:30616"/>
    </ligand>
</feature>
<dbReference type="InterPro" id="IPR011009">
    <property type="entry name" value="Kinase-like_dom_sf"/>
</dbReference>
<dbReference type="GO" id="GO:0004715">
    <property type="term" value="F:non-membrane spanning protein tyrosine kinase activity"/>
    <property type="evidence" value="ECO:0007669"/>
    <property type="project" value="UniProtKB-EC"/>
</dbReference>
<evidence type="ECO:0000256" key="6">
    <source>
        <dbReference type="ARBA" id="ARBA00023054"/>
    </source>
</evidence>
<evidence type="ECO:0000313" key="20">
    <source>
        <dbReference type="Proteomes" id="UP000314986"/>
    </source>
</evidence>
<keyword evidence="3 9" id="KW-0547">Nucleotide-binding</keyword>
<dbReference type="Gene3D" id="1.20.1270.60">
    <property type="entry name" value="Arfaptin homology (AH) domain/BAR domain"/>
    <property type="match status" value="1"/>
</dbReference>
<dbReference type="PROSITE" id="PS50001">
    <property type="entry name" value="SH2"/>
    <property type="match status" value="1"/>
</dbReference>
<dbReference type="OMA" id="QNTENMY"/>
<gene>
    <name evidence="19" type="primary">fes</name>
</gene>
<dbReference type="AlphaFoldDB" id="A0A4W3HYY1"/>
<reference evidence="20" key="3">
    <citation type="journal article" date="2014" name="Nature">
        <title>Elephant shark genome provides unique insights into gnathostome evolution.</title>
        <authorList>
            <consortium name="International Elephant Shark Genome Sequencing Consortium"/>
            <person name="Venkatesh B."/>
            <person name="Lee A.P."/>
            <person name="Ravi V."/>
            <person name="Maurya A.K."/>
            <person name="Lian M.M."/>
            <person name="Swann J.B."/>
            <person name="Ohta Y."/>
            <person name="Flajnik M.F."/>
            <person name="Sutoh Y."/>
            <person name="Kasahara M."/>
            <person name="Hoon S."/>
            <person name="Gangu V."/>
            <person name="Roy S.W."/>
            <person name="Irimia M."/>
            <person name="Korzh V."/>
            <person name="Kondrychyn I."/>
            <person name="Lim Z.W."/>
            <person name="Tay B.H."/>
            <person name="Tohari S."/>
            <person name="Kong K.W."/>
            <person name="Ho S."/>
            <person name="Lorente-Galdos B."/>
            <person name="Quilez J."/>
            <person name="Marques-Bonet T."/>
            <person name="Raney B.J."/>
            <person name="Ingham P.W."/>
            <person name="Tay A."/>
            <person name="Hillier L.W."/>
            <person name="Minx P."/>
            <person name="Boehm T."/>
            <person name="Wilson R.K."/>
            <person name="Brenner S."/>
            <person name="Warren W.C."/>
        </authorList>
    </citation>
    <scope>NUCLEOTIDE SEQUENCE [LARGE SCALE GENOMIC DNA]</scope>
</reference>
<dbReference type="PROSITE" id="PS00107">
    <property type="entry name" value="PROTEIN_KINASE_ATP"/>
    <property type="match status" value="1"/>
</dbReference>
<dbReference type="FunFam" id="1.20.1270.60:FF:000030">
    <property type="entry name" value="Tyrosine-protein kinase"/>
    <property type="match status" value="1"/>
</dbReference>
<dbReference type="InterPro" id="IPR016250">
    <property type="entry name" value="Tyr-prot_kinase_Fes/Fps"/>
</dbReference>
<feature type="domain" description="SH2" evidence="16">
    <location>
        <begin position="467"/>
        <end position="554"/>
    </location>
</feature>
<evidence type="ECO:0000259" key="17">
    <source>
        <dbReference type="PROSITE" id="PS50011"/>
    </source>
</evidence>
<evidence type="ECO:0000259" key="16">
    <source>
        <dbReference type="PROSITE" id="PS50001"/>
    </source>
</evidence>
<dbReference type="CDD" id="cd10361">
    <property type="entry name" value="SH2_Fps_family"/>
    <property type="match status" value="1"/>
</dbReference>
<accession>A0A4W3HYY1</accession>
<evidence type="ECO:0000256" key="7">
    <source>
        <dbReference type="ARBA" id="ARBA00023137"/>
    </source>
</evidence>
<dbReference type="SMART" id="SM00055">
    <property type="entry name" value="FCH"/>
    <property type="match status" value="1"/>
</dbReference>
<dbReference type="GO" id="GO:0005856">
    <property type="term" value="C:cytoskeleton"/>
    <property type="evidence" value="ECO:0007669"/>
    <property type="project" value="UniProtKB-SubCell"/>
</dbReference>
<dbReference type="Pfam" id="PF00017">
    <property type="entry name" value="SH2"/>
    <property type="match status" value="1"/>
</dbReference>
<dbReference type="FunFam" id="1.10.510.10:FF:000212">
    <property type="entry name" value="Tyrosine-protein kinase"/>
    <property type="match status" value="1"/>
</dbReference>
<dbReference type="InterPro" id="IPR031160">
    <property type="entry name" value="F_BAR_dom"/>
</dbReference>
<dbReference type="Gene3D" id="3.30.200.20">
    <property type="entry name" value="Phosphorylase Kinase, domain 1"/>
    <property type="match status" value="1"/>
</dbReference>
<evidence type="ECO:0000256" key="11">
    <source>
        <dbReference type="PIRSR" id="PIRSR000632-2"/>
    </source>
</evidence>
<evidence type="ECO:0000256" key="15">
    <source>
        <dbReference type="SAM" id="MobiDB-lite"/>
    </source>
</evidence>
<dbReference type="SUPFAM" id="SSF103657">
    <property type="entry name" value="BAR/IMD domain-like"/>
    <property type="match status" value="1"/>
</dbReference>
<dbReference type="SUPFAM" id="SSF55550">
    <property type="entry name" value="SH2 domain"/>
    <property type="match status" value="1"/>
</dbReference>
<evidence type="ECO:0000256" key="4">
    <source>
        <dbReference type="ARBA" id="ARBA00022777"/>
    </source>
</evidence>
<reference evidence="19" key="5">
    <citation type="submission" date="2025-09" db="UniProtKB">
        <authorList>
            <consortium name="Ensembl"/>
        </authorList>
    </citation>
    <scope>IDENTIFICATION</scope>
</reference>
<name>A0A4W3HYY1_CALMI</name>
<feature type="compositionally biased region" description="Basic and acidic residues" evidence="15">
    <location>
        <begin position="159"/>
        <end position="172"/>
    </location>
</feature>
<dbReference type="InterPro" id="IPR001060">
    <property type="entry name" value="FCH_dom"/>
</dbReference>
<evidence type="ECO:0000256" key="9">
    <source>
        <dbReference type="PIRNR" id="PIRNR000632"/>
    </source>
</evidence>
<dbReference type="InterPro" id="IPR000719">
    <property type="entry name" value="Prot_kinase_dom"/>
</dbReference>